<keyword evidence="2" id="KW-0964">Secreted</keyword>
<gene>
    <name evidence="6" type="ORF">MON41_23860</name>
</gene>
<dbReference type="Proteomes" id="UP001201985">
    <property type="component" value="Unassembled WGS sequence"/>
</dbReference>
<keyword evidence="5" id="KW-1015">Disulfide bond</keyword>
<comment type="subcellular location">
    <subcellularLocation>
        <location evidence="1">Secreted</location>
    </subcellularLocation>
</comment>
<keyword evidence="7" id="KW-1185">Reference proteome</keyword>
<dbReference type="Pfam" id="PF06954">
    <property type="entry name" value="Resistin"/>
    <property type="match status" value="1"/>
</dbReference>
<evidence type="ECO:0000256" key="1">
    <source>
        <dbReference type="ARBA" id="ARBA00004613"/>
    </source>
</evidence>
<keyword evidence="3" id="KW-0372">Hormone</keyword>
<sequence length="337" mass="36164">MDPNIVGALTKMCQPMITRPSNSFTFDEKKNWLQSSARAMCDTKFSSDESFKSAAGKLGLSVPVASKAFGLDAKANYSQSELKQAYEKVCSQDQSFDSGEVESFVRSEQVTVDIAKTFNECVANLPSIFKSISPTGVVMTLSMSGEDVYEIDVKSFGQPLTEVRSVSGVTSCHIGDKEYTLGGPTVLLSPPDNGFSATCTRRSADNQVVRITTNEGITNAVTVAPKTSALTDLQQAVQSIKQEVSVVREQSAEARNALAAMQGQLAATSRAVSGIKLSCEPRTQNGNWAYCQPGETVASCVLGDDRGSYDIDQNQRSCRAHTPGTSWTRAICCKIGP</sequence>
<evidence type="ECO:0000256" key="5">
    <source>
        <dbReference type="ARBA" id="ARBA00023157"/>
    </source>
</evidence>
<organism evidence="6 7">
    <name type="scientific">Teichococcus vastitatis</name>
    <dbReference type="NCBI Taxonomy" id="2307076"/>
    <lineage>
        <taxon>Bacteria</taxon>
        <taxon>Pseudomonadati</taxon>
        <taxon>Pseudomonadota</taxon>
        <taxon>Alphaproteobacteria</taxon>
        <taxon>Acetobacterales</taxon>
        <taxon>Roseomonadaceae</taxon>
        <taxon>Roseomonas</taxon>
    </lineage>
</organism>
<keyword evidence="4" id="KW-0732">Signal</keyword>
<reference evidence="6 7" key="1">
    <citation type="submission" date="2022-03" db="EMBL/GenBank/DDBJ databases">
        <title>Complete genome analysis of Roseomonas KG 17.1 : a prolific producer of plant growth promoters.</title>
        <authorList>
            <person name="Saadouli I."/>
            <person name="Najjari A."/>
            <person name="Mosbah A."/>
            <person name="Ouzari H.I."/>
        </authorList>
    </citation>
    <scope>NUCLEOTIDE SEQUENCE [LARGE SCALE GENOMIC DNA]</scope>
    <source>
        <strain evidence="6 7">KG17-1</strain>
    </source>
</reference>
<evidence type="ECO:0000256" key="3">
    <source>
        <dbReference type="ARBA" id="ARBA00022702"/>
    </source>
</evidence>
<dbReference type="SUPFAM" id="SSF111423">
    <property type="entry name" value="Resistin"/>
    <property type="match status" value="1"/>
</dbReference>
<comment type="caution">
    <text evidence="6">The sequence shown here is derived from an EMBL/GenBank/DDBJ whole genome shotgun (WGS) entry which is preliminary data.</text>
</comment>
<evidence type="ECO:0000313" key="7">
    <source>
        <dbReference type="Proteomes" id="UP001201985"/>
    </source>
</evidence>
<evidence type="ECO:0000256" key="2">
    <source>
        <dbReference type="ARBA" id="ARBA00022525"/>
    </source>
</evidence>
<dbReference type="InterPro" id="IPR036262">
    <property type="entry name" value="Resistin-like_sf"/>
</dbReference>
<accession>A0ABS9WBS0</accession>
<evidence type="ECO:0000256" key="4">
    <source>
        <dbReference type="ARBA" id="ARBA00022729"/>
    </source>
</evidence>
<protein>
    <submittedName>
        <fullName evidence="6">Uncharacterized protein</fullName>
    </submittedName>
</protein>
<dbReference type="Gene3D" id="2.60.40.4230">
    <property type="entry name" value="Resistin head domain"/>
    <property type="match status" value="1"/>
</dbReference>
<evidence type="ECO:0000313" key="6">
    <source>
        <dbReference type="EMBL" id="MCI0756677.1"/>
    </source>
</evidence>
<dbReference type="EMBL" id="JALBUU010000125">
    <property type="protein sequence ID" value="MCI0756677.1"/>
    <property type="molecule type" value="Genomic_DNA"/>
</dbReference>
<dbReference type="InterPro" id="IPR009714">
    <property type="entry name" value="RELM"/>
</dbReference>
<proteinExistence type="predicted"/>
<name>A0ABS9WBS0_9PROT</name>